<feature type="signal peptide" evidence="2">
    <location>
        <begin position="1"/>
        <end position="16"/>
    </location>
</feature>
<evidence type="ECO:0000256" key="1">
    <source>
        <dbReference type="SAM" id="MobiDB-lite"/>
    </source>
</evidence>
<dbReference type="EMBL" id="CAAALY010251217">
    <property type="protein sequence ID" value="VEL36023.1"/>
    <property type="molecule type" value="Genomic_DNA"/>
</dbReference>
<gene>
    <name evidence="3" type="ORF">PXEA_LOCUS29463</name>
</gene>
<feature type="region of interest" description="Disordered" evidence="1">
    <location>
        <begin position="192"/>
        <end position="218"/>
    </location>
</feature>
<dbReference type="Proteomes" id="UP000784294">
    <property type="component" value="Unassembled WGS sequence"/>
</dbReference>
<evidence type="ECO:0000313" key="3">
    <source>
        <dbReference type="EMBL" id="VEL36023.1"/>
    </source>
</evidence>
<accession>A0A3S5CTN8</accession>
<comment type="caution">
    <text evidence="3">The sequence shown here is derived from an EMBL/GenBank/DDBJ whole genome shotgun (WGS) entry which is preliminary data.</text>
</comment>
<dbReference type="AlphaFoldDB" id="A0A3S5CTN8"/>
<evidence type="ECO:0000313" key="4">
    <source>
        <dbReference type="Proteomes" id="UP000784294"/>
    </source>
</evidence>
<proteinExistence type="predicted"/>
<sequence length="285" mass="32085">MVILFLICSHSDILCPLLTNPQDGSVFTDYQLVEDAFENTFVSAELTCPQEQFLFYRIAQHEVKIGVNKIRHQKGLLLSAARLDDKAAKTLDPFARDADVDIEDIEGLKNAENGGNKKNLYPIDDNFHLDSRFKALRFDTALLFSHQLATWLEWLSPVLGSVTHQPPIGRILRLTCDHLLEHHSQPLTQQFQFSGQSNPGQAEGNSHLNIHSTKERPPHWSPVDGAPTLLAGLPPNSCLTSRYCYIYLCKFICLFHVTLSHACQFNVYLYGFGISSCCLCCCFVN</sequence>
<evidence type="ECO:0000256" key="2">
    <source>
        <dbReference type="SAM" id="SignalP"/>
    </source>
</evidence>
<keyword evidence="4" id="KW-1185">Reference proteome</keyword>
<feature type="chain" id="PRO_5018630401" evidence="2">
    <location>
        <begin position="17"/>
        <end position="285"/>
    </location>
</feature>
<protein>
    <submittedName>
        <fullName evidence="3">Uncharacterized protein</fullName>
    </submittedName>
</protein>
<feature type="compositionally biased region" description="Polar residues" evidence="1">
    <location>
        <begin position="192"/>
        <end position="211"/>
    </location>
</feature>
<organism evidence="3 4">
    <name type="scientific">Protopolystoma xenopodis</name>
    <dbReference type="NCBI Taxonomy" id="117903"/>
    <lineage>
        <taxon>Eukaryota</taxon>
        <taxon>Metazoa</taxon>
        <taxon>Spiralia</taxon>
        <taxon>Lophotrochozoa</taxon>
        <taxon>Platyhelminthes</taxon>
        <taxon>Monogenea</taxon>
        <taxon>Polyopisthocotylea</taxon>
        <taxon>Polystomatidea</taxon>
        <taxon>Polystomatidae</taxon>
        <taxon>Protopolystoma</taxon>
    </lineage>
</organism>
<name>A0A3S5CTN8_9PLAT</name>
<keyword evidence="2" id="KW-0732">Signal</keyword>
<reference evidence="3" key="1">
    <citation type="submission" date="2018-11" db="EMBL/GenBank/DDBJ databases">
        <authorList>
            <consortium name="Pathogen Informatics"/>
        </authorList>
    </citation>
    <scope>NUCLEOTIDE SEQUENCE</scope>
</reference>